<keyword evidence="3" id="KW-0479">Metal-binding</keyword>
<dbReference type="Proteomes" id="UP001255856">
    <property type="component" value="Unassembled WGS sequence"/>
</dbReference>
<evidence type="ECO:0000256" key="1">
    <source>
        <dbReference type="ARBA" id="ARBA00004123"/>
    </source>
</evidence>
<comment type="subcellular location">
    <subcellularLocation>
        <location evidence="1">Nucleus</location>
    </subcellularLocation>
</comment>
<accession>A0AAD9IN16</accession>
<sequence length="115" mass="12049">MSEARSKGVKRNMRGDEAVKLCPALKLVQVPTAHGKADLTLYRRAGARVLAVLAGPATACERASIDEAYLDITEAAAAELAASGGPPFAAPHDAARILVVGTGADQGQCAWWWCF</sequence>
<dbReference type="EMBL" id="JASFZW010000002">
    <property type="protein sequence ID" value="KAK2079775.1"/>
    <property type="molecule type" value="Genomic_DNA"/>
</dbReference>
<dbReference type="GO" id="GO:0003887">
    <property type="term" value="F:DNA-directed DNA polymerase activity"/>
    <property type="evidence" value="ECO:0007669"/>
    <property type="project" value="TreeGrafter"/>
</dbReference>
<name>A0AAD9IN16_PROWI</name>
<dbReference type="AlphaFoldDB" id="A0AAD9IN16"/>
<keyword evidence="4" id="KW-0227">DNA damage</keyword>
<evidence type="ECO:0000259" key="7">
    <source>
        <dbReference type="PROSITE" id="PS50173"/>
    </source>
</evidence>
<evidence type="ECO:0000256" key="4">
    <source>
        <dbReference type="ARBA" id="ARBA00022763"/>
    </source>
</evidence>
<dbReference type="GO" id="GO:0005657">
    <property type="term" value="C:replication fork"/>
    <property type="evidence" value="ECO:0007669"/>
    <property type="project" value="TreeGrafter"/>
</dbReference>
<dbReference type="InterPro" id="IPR001126">
    <property type="entry name" value="UmuC"/>
</dbReference>
<dbReference type="GO" id="GO:0046872">
    <property type="term" value="F:metal ion binding"/>
    <property type="evidence" value="ECO:0007669"/>
    <property type="project" value="UniProtKB-KW"/>
</dbReference>
<evidence type="ECO:0000256" key="2">
    <source>
        <dbReference type="ARBA" id="ARBA00022679"/>
    </source>
</evidence>
<dbReference type="PANTHER" id="PTHR45873">
    <property type="entry name" value="DNA POLYMERASE ETA"/>
    <property type="match status" value="1"/>
</dbReference>
<dbReference type="InterPro" id="IPR043128">
    <property type="entry name" value="Rev_trsase/Diguanyl_cyclase"/>
</dbReference>
<evidence type="ECO:0000256" key="3">
    <source>
        <dbReference type="ARBA" id="ARBA00022723"/>
    </source>
</evidence>
<dbReference type="GO" id="GO:0006281">
    <property type="term" value="P:DNA repair"/>
    <property type="evidence" value="ECO:0007669"/>
    <property type="project" value="UniProtKB-KW"/>
</dbReference>
<comment type="caution">
    <text evidence="8">The sequence shown here is derived from an EMBL/GenBank/DDBJ whole genome shotgun (WGS) entry which is preliminary data.</text>
</comment>
<keyword evidence="2" id="KW-0808">Transferase</keyword>
<keyword evidence="5" id="KW-0234">DNA repair</keyword>
<evidence type="ECO:0000313" key="8">
    <source>
        <dbReference type="EMBL" id="KAK2079775.1"/>
    </source>
</evidence>
<dbReference type="PANTHER" id="PTHR45873:SF1">
    <property type="entry name" value="DNA POLYMERASE ETA"/>
    <property type="match status" value="1"/>
</dbReference>
<dbReference type="PROSITE" id="PS50173">
    <property type="entry name" value="UMUC"/>
    <property type="match status" value="1"/>
</dbReference>
<dbReference type="SUPFAM" id="SSF56672">
    <property type="entry name" value="DNA/RNA polymerases"/>
    <property type="match status" value="1"/>
</dbReference>
<evidence type="ECO:0000256" key="6">
    <source>
        <dbReference type="ARBA" id="ARBA00023242"/>
    </source>
</evidence>
<protein>
    <recommendedName>
        <fullName evidence="7">UmuC domain-containing protein</fullName>
    </recommendedName>
</protein>
<evidence type="ECO:0000256" key="5">
    <source>
        <dbReference type="ARBA" id="ARBA00023204"/>
    </source>
</evidence>
<keyword evidence="6" id="KW-0539">Nucleus</keyword>
<gene>
    <name evidence="8" type="ORF">QBZ16_002170</name>
</gene>
<dbReference type="GO" id="GO:0005634">
    <property type="term" value="C:nucleus"/>
    <property type="evidence" value="ECO:0007669"/>
    <property type="project" value="UniProtKB-SubCell"/>
</dbReference>
<dbReference type="InterPro" id="IPR043502">
    <property type="entry name" value="DNA/RNA_pol_sf"/>
</dbReference>
<proteinExistence type="predicted"/>
<dbReference type="GO" id="GO:0035861">
    <property type="term" value="C:site of double-strand break"/>
    <property type="evidence" value="ECO:0007669"/>
    <property type="project" value="TreeGrafter"/>
</dbReference>
<dbReference type="InterPro" id="IPR052230">
    <property type="entry name" value="DNA_polymerase_eta"/>
</dbReference>
<dbReference type="Pfam" id="PF00817">
    <property type="entry name" value="IMS"/>
    <property type="match status" value="1"/>
</dbReference>
<feature type="domain" description="UmuC" evidence="7">
    <location>
        <begin position="1"/>
        <end position="73"/>
    </location>
</feature>
<evidence type="ECO:0000313" key="9">
    <source>
        <dbReference type="Proteomes" id="UP001255856"/>
    </source>
</evidence>
<keyword evidence="9" id="KW-1185">Reference proteome</keyword>
<dbReference type="GO" id="GO:0042276">
    <property type="term" value="P:error-prone translesion synthesis"/>
    <property type="evidence" value="ECO:0007669"/>
    <property type="project" value="TreeGrafter"/>
</dbReference>
<dbReference type="Gene3D" id="3.30.70.270">
    <property type="match status" value="1"/>
</dbReference>
<reference evidence="8" key="1">
    <citation type="submission" date="2021-01" db="EMBL/GenBank/DDBJ databases">
        <authorList>
            <person name="Eckstrom K.M.E."/>
        </authorList>
    </citation>
    <scope>NUCLEOTIDE SEQUENCE</scope>
    <source>
        <strain evidence="8">UVCC 0001</strain>
    </source>
</reference>
<dbReference type="GO" id="GO:0009314">
    <property type="term" value="P:response to radiation"/>
    <property type="evidence" value="ECO:0007669"/>
    <property type="project" value="TreeGrafter"/>
</dbReference>
<organism evidence="8 9">
    <name type="scientific">Prototheca wickerhamii</name>
    <dbReference type="NCBI Taxonomy" id="3111"/>
    <lineage>
        <taxon>Eukaryota</taxon>
        <taxon>Viridiplantae</taxon>
        <taxon>Chlorophyta</taxon>
        <taxon>core chlorophytes</taxon>
        <taxon>Trebouxiophyceae</taxon>
        <taxon>Chlorellales</taxon>
        <taxon>Chlorellaceae</taxon>
        <taxon>Prototheca</taxon>
    </lineage>
</organism>
<dbReference type="Gene3D" id="3.40.1170.60">
    <property type="match status" value="1"/>
</dbReference>